<dbReference type="Gene3D" id="3.40.50.2300">
    <property type="match status" value="1"/>
</dbReference>
<evidence type="ECO:0000256" key="1">
    <source>
        <dbReference type="ARBA" id="ARBA00023015"/>
    </source>
</evidence>
<feature type="domain" description="Response regulatory" evidence="7">
    <location>
        <begin position="3"/>
        <end position="120"/>
    </location>
</feature>
<proteinExistence type="predicted"/>
<feature type="region of interest" description="Disordered" evidence="5">
    <location>
        <begin position="125"/>
        <end position="145"/>
    </location>
</feature>
<gene>
    <name evidence="8" type="ORF">E6C55_07215</name>
</gene>
<feature type="domain" description="HTH araC/xylS-type" evidence="6">
    <location>
        <begin position="456"/>
        <end position="554"/>
    </location>
</feature>
<dbReference type="EMBL" id="SSOB01000007">
    <property type="protein sequence ID" value="THF82166.1"/>
    <property type="molecule type" value="Genomic_DNA"/>
</dbReference>
<dbReference type="PANTHER" id="PTHR43280">
    <property type="entry name" value="ARAC-FAMILY TRANSCRIPTIONAL REGULATOR"/>
    <property type="match status" value="1"/>
</dbReference>
<dbReference type="InterPro" id="IPR011006">
    <property type="entry name" value="CheY-like_superfamily"/>
</dbReference>
<dbReference type="Pfam" id="PF12833">
    <property type="entry name" value="HTH_18"/>
    <property type="match status" value="1"/>
</dbReference>
<feature type="compositionally biased region" description="Low complexity" evidence="5">
    <location>
        <begin position="125"/>
        <end position="139"/>
    </location>
</feature>
<comment type="caution">
    <text evidence="8">The sequence shown here is derived from an EMBL/GenBank/DDBJ whole genome shotgun (WGS) entry which is preliminary data.</text>
</comment>
<keyword evidence="3" id="KW-0804">Transcription</keyword>
<reference evidence="8 9" key="1">
    <citation type="submission" date="2019-04" db="EMBL/GenBank/DDBJ databases">
        <title>Cohnella sp. nov. isolated from preserved vegetables.</title>
        <authorList>
            <person name="Lin S.-Y."/>
            <person name="Hung M.-H."/>
            <person name="Young C.-C."/>
        </authorList>
    </citation>
    <scope>NUCLEOTIDE SEQUENCE [LARGE SCALE GENOMIC DNA]</scope>
    <source>
        <strain evidence="8 9">CC-MHH1044</strain>
    </source>
</reference>
<dbReference type="GO" id="GO:0043565">
    <property type="term" value="F:sequence-specific DNA binding"/>
    <property type="evidence" value="ECO:0007669"/>
    <property type="project" value="InterPro"/>
</dbReference>
<keyword evidence="1" id="KW-0805">Transcription regulation</keyword>
<keyword evidence="9" id="KW-1185">Reference proteome</keyword>
<evidence type="ECO:0000256" key="3">
    <source>
        <dbReference type="ARBA" id="ARBA00023163"/>
    </source>
</evidence>
<dbReference type="SMART" id="SM00448">
    <property type="entry name" value="REC"/>
    <property type="match status" value="1"/>
</dbReference>
<dbReference type="SUPFAM" id="SSF52172">
    <property type="entry name" value="CheY-like"/>
    <property type="match status" value="1"/>
</dbReference>
<evidence type="ECO:0000259" key="7">
    <source>
        <dbReference type="PROSITE" id="PS50110"/>
    </source>
</evidence>
<dbReference type="Proteomes" id="UP000310636">
    <property type="component" value="Unassembled WGS sequence"/>
</dbReference>
<accession>A0A4S4C365</accession>
<dbReference type="InterPro" id="IPR018060">
    <property type="entry name" value="HTH_AraC"/>
</dbReference>
<evidence type="ECO:0000313" key="9">
    <source>
        <dbReference type="Proteomes" id="UP000310636"/>
    </source>
</evidence>
<dbReference type="PANTHER" id="PTHR43280:SF28">
    <property type="entry name" value="HTH-TYPE TRANSCRIPTIONAL ACTIVATOR RHAS"/>
    <property type="match status" value="1"/>
</dbReference>
<dbReference type="CDD" id="cd17536">
    <property type="entry name" value="REC_YesN-like"/>
    <property type="match status" value="1"/>
</dbReference>
<evidence type="ECO:0000256" key="5">
    <source>
        <dbReference type="SAM" id="MobiDB-lite"/>
    </source>
</evidence>
<keyword evidence="2" id="KW-0238">DNA-binding</keyword>
<dbReference type="AlphaFoldDB" id="A0A4S4C365"/>
<feature type="modified residue" description="4-aspartylphosphate" evidence="4">
    <location>
        <position position="55"/>
    </location>
</feature>
<dbReference type="InterPro" id="IPR001789">
    <property type="entry name" value="Sig_transdc_resp-reg_receiver"/>
</dbReference>
<dbReference type="InterPro" id="IPR009057">
    <property type="entry name" value="Homeodomain-like_sf"/>
</dbReference>
<protein>
    <submittedName>
        <fullName evidence="8">Response regulator</fullName>
    </submittedName>
</protein>
<dbReference type="PROSITE" id="PS01124">
    <property type="entry name" value="HTH_ARAC_FAMILY_2"/>
    <property type="match status" value="1"/>
</dbReference>
<sequence length="555" mass="60880">MRNVMIVDDESLVRIGLQSMIDWEAHGYRITGVYKNGEEALAACARQAFDVVLTDIRMPGMDGFELIRNLRTVIPGARVVVLSSYNDFEYTRQAIRLGVSDYISKYEMEPEELLRVLDGLDFASPPAGGSAPSSHGAEGMAENEPATATEARLLLERTAFRVSGEETRQTAGSAAYPALSSELERRGPGFRWVVLHPVARDGGYSAEERKAMLHLAEELFARLRRPLLFGESAGALHGAFGCGVSASAYASAAEAEAGAGAEGRDGEQREEAARMAAEWIAACQQQLNVTLAVGFSAPLPLDGDWAAARAGAEEAADVALFEGGVRFRETCGERGGIPDSDWLELYKGVKRRIQYMQFGALGDELLALLQERGDRYRPAEWVRFGTAAASQLADFLIERYNPSPAELRESFGANWPLAEAAGAARTAAEWRSALAGIVEGAAQLAARKQAKDGWLIRVKQYVAERYSEPIRLEDAAQLAGFSDNHFGQRFRQETGLPFTDYVTEVRIKEAIRLFRETELSTEEIAERVGYANPNYFVKVFKRATGQTIKHFKSGL</sequence>
<dbReference type="SUPFAM" id="SSF46689">
    <property type="entry name" value="Homeodomain-like"/>
    <property type="match status" value="2"/>
</dbReference>
<dbReference type="GO" id="GO:0000160">
    <property type="term" value="P:phosphorelay signal transduction system"/>
    <property type="evidence" value="ECO:0007669"/>
    <property type="project" value="InterPro"/>
</dbReference>
<dbReference type="Pfam" id="PF00072">
    <property type="entry name" value="Response_reg"/>
    <property type="match status" value="1"/>
</dbReference>
<dbReference type="PROSITE" id="PS50110">
    <property type="entry name" value="RESPONSE_REGULATORY"/>
    <property type="match status" value="1"/>
</dbReference>
<name>A0A4S4C365_9BACL</name>
<dbReference type="SMART" id="SM00342">
    <property type="entry name" value="HTH_ARAC"/>
    <property type="match status" value="1"/>
</dbReference>
<dbReference type="OrthoDB" id="342399at2"/>
<evidence type="ECO:0000259" key="6">
    <source>
        <dbReference type="PROSITE" id="PS01124"/>
    </source>
</evidence>
<dbReference type="Gene3D" id="1.10.10.60">
    <property type="entry name" value="Homeodomain-like"/>
    <property type="match status" value="2"/>
</dbReference>
<evidence type="ECO:0000256" key="2">
    <source>
        <dbReference type="ARBA" id="ARBA00023125"/>
    </source>
</evidence>
<organism evidence="8 9">
    <name type="scientific">Cohnella fermenti</name>
    <dbReference type="NCBI Taxonomy" id="2565925"/>
    <lineage>
        <taxon>Bacteria</taxon>
        <taxon>Bacillati</taxon>
        <taxon>Bacillota</taxon>
        <taxon>Bacilli</taxon>
        <taxon>Bacillales</taxon>
        <taxon>Paenibacillaceae</taxon>
        <taxon>Cohnella</taxon>
    </lineage>
</organism>
<dbReference type="RefSeq" id="WP_136369105.1">
    <property type="nucleotide sequence ID" value="NZ_SSOB01000007.1"/>
</dbReference>
<evidence type="ECO:0000256" key="4">
    <source>
        <dbReference type="PROSITE-ProRule" id="PRU00169"/>
    </source>
</evidence>
<evidence type="ECO:0000313" key="8">
    <source>
        <dbReference type="EMBL" id="THF82166.1"/>
    </source>
</evidence>
<keyword evidence="4" id="KW-0597">Phosphoprotein</keyword>
<dbReference type="GO" id="GO:0003700">
    <property type="term" value="F:DNA-binding transcription factor activity"/>
    <property type="evidence" value="ECO:0007669"/>
    <property type="project" value="InterPro"/>
</dbReference>